<dbReference type="PROSITE" id="PS50995">
    <property type="entry name" value="HTH_MARR_2"/>
    <property type="match status" value="1"/>
</dbReference>
<keyword evidence="2" id="KW-0238">DNA-binding</keyword>
<dbReference type="Gene3D" id="1.10.10.10">
    <property type="entry name" value="Winged helix-like DNA-binding domain superfamily/Winged helix DNA-binding domain"/>
    <property type="match status" value="1"/>
</dbReference>
<accession>A0ABZ2N7A5</accession>
<sequence length="147" mass="17248">MNSHLLFHSLHQLLRQLTKRVNTVLQPYGLYSAQWSVLYVLKEKGSLTQTELCNYLAVEAPPMTRTIQRLVKQGYVEQVPGHDKRVKIIMLTEKAEKEYPVWEKEILAANKELLANFPKEQQQQLHLLTSEWLLTLTNQQREGHRDE</sequence>
<dbReference type="InterPro" id="IPR036388">
    <property type="entry name" value="WH-like_DNA-bd_sf"/>
</dbReference>
<dbReference type="RefSeq" id="WP_338753004.1">
    <property type="nucleotide sequence ID" value="NZ_CP147404.1"/>
</dbReference>
<evidence type="ECO:0000259" key="4">
    <source>
        <dbReference type="PROSITE" id="PS50995"/>
    </source>
</evidence>
<dbReference type="Pfam" id="PF12802">
    <property type="entry name" value="MarR_2"/>
    <property type="match status" value="1"/>
</dbReference>
<evidence type="ECO:0000313" key="6">
    <source>
        <dbReference type="Proteomes" id="UP001387364"/>
    </source>
</evidence>
<dbReference type="Proteomes" id="UP001387364">
    <property type="component" value="Chromosome"/>
</dbReference>
<keyword evidence="1" id="KW-0805">Transcription regulation</keyword>
<dbReference type="SMART" id="SM00347">
    <property type="entry name" value="HTH_MARR"/>
    <property type="match status" value="1"/>
</dbReference>
<dbReference type="PANTHER" id="PTHR42756:SF1">
    <property type="entry name" value="TRANSCRIPTIONAL REPRESSOR OF EMRAB OPERON"/>
    <property type="match status" value="1"/>
</dbReference>
<proteinExistence type="predicted"/>
<organism evidence="5 6">
    <name type="scientific">Bacillus kandeliae</name>
    <dbReference type="NCBI Taxonomy" id="3129297"/>
    <lineage>
        <taxon>Bacteria</taxon>
        <taxon>Bacillati</taxon>
        <taxon>Bacillota</taxon>
        <taxon>Bacilli</taxon>
        <taxon>Bacillales</taxon>
        <taxon>Bacillaceae</taxon>
        <taxon>Bacillus</taxon>
    </lineage>
</organism>
<keyword evidence="3" id="KW-0804">Transcription</keyword>
<protein>
    <submittedName>
        <fullName evidence="5">MarR family transcriptional regulator</fullName>
    </submittedName>
</protein>
<evidence type="ECO:0000313" key="5">
    <source>
        <dbReference type="EMBL" id="WXB93613.1"/>
    </source>
</evidence>
<evidence type="ECO:0000256" key="3">
    <source>
        <dbReference type="ARBA" id="ARBA00023163"/>
    </source>
</evidence>
<dbReference type="InterPro" id="IPR000835">
    <property type="entry name" value="HTH_MarR-typ"/>
</dbReference>
<dbReference type="InterPro" id="IPR036390">
    <property type="entry name" value="WH_DNA-bd_sf"/>
</dbReference>
<dbReference type="PANTHER" id="PTHR42756">
    <property type="entry name" value="TRANSCRIPTIONAL REGULATOR, MARR"/>
    <property type="match status" value="1"/>
</dbReference>
<dbReference type="EMBL" id="CP147404">
    <property type="protein sequence ID" value="WXB93613.1"/>
    <property type="molecule type" value="Genomic_DNA"/>
</dbReference>
<dbReference type="SUPFAM" id="SSF46785">
    <property type="entry name" value="Winged helix' DNA-binding domain"/>
    <property type="match status" value="1"/>
</dbReference>
<name>A0ABZ2N7A5_9BACI</name>
<dbReference type="PRINTS" id="PR00598">
    <property type="entry name" value="HTHMARR"/>
</dbReference>
<feature type="domain" description="HTH marR-type" evidence="4">
    <location>
        <begin position="3"/>
        <end position="134"/>
    </location>
</feature>
<reference evidence="5 6" key="1">
    <citation type="submission" date="2024-02" db="EMBL/GenBank/DDBJ databases">
        <title>Seven novel Bacillus-like species.</title>
        <authorList>
            <person name="Liu G."/>
        </authorList>
    </citation>
    <scope>NUCLEOTIDE SEQUENCE [LARGE SCALE GENOMIC DNA]</scope>
    <source>
        <strain evidence="5 6">FJAT-52991</strain>
    </source>
</reference>
<evidence type="ECO:0000256" key="2">
    <source>
        <dbReference type="ARBA" id="ARBA00023125"/>
    </source>
</evidence>
<gene>
    <name evidence="5" type="ORF">WDJ61_02885</name>
</gene>
<keyword evidence="6" id="KW-1185">Reference proteome</keyword>
<evidence type="ECO:0000256" key="1">
    <source>
        <dbReference type="ARBA" id="ARBA00023015"/>
    </source>
</evidence>